<gene>
    <name evidence="1" type="ORF">D7N80_27360</name>
</gene>
<accession>A0A3R1AZ69</accession>
<organism evidence="1">
    <name type="scientific">Salmonella enterica I</name>
    <dbReference type="NCBI Taxonomy" id="59201"/>
    <lineage>
        <taxon>Bacteria</taxon>
        <taxon>Pseudomonadati</taxon>
        <taxon>Pseudomonadota</taxon>
        <taxon>Gammaproteobacteria</taxon>
        <taxon>Enterobacterales</taxon>
        <taxon>Enterobacteriaceae</taxon>
        <taxon>Salmonella</taxon>
    </lineage>
</organism>
<reference evidence="1" key="1">
    <citation type="submission" date="2018-09" db="EMBL/GenBank/DDBJ databases">
        <authorList>
            <person name="Ashton P.M."/>
            <person name="Dallman T."/>
            <person name="Nair S."/>
            <person name="De Pinna E."/>
            <person name="Peters T."/>
            <person name="Grant K."/>
        </authorList>
    </citation>
    <scope>NUCLEOTIDE SEQUENCE [LARGE SCALE GENOMIC DNA]</scope>
    <source>
        <strain evidence="1">598938</strain>
    </source>
</reference>
<protein>
    <submittedName>
        <fullName evidence="1">Uncharacterized protein</fullName>
    </submittedName>
</protein>
<dbReference type="EMBL" id="RVVJ01000060">
    <property type="protein sequence ID" value="MML56917.1"/>
    <property type="molecule type" value="Genomic_DNA"/>
</dbReference>
<name>A0A3R1AZ69_SALET</name>
<comment type="caution">
    <text evidence="1">The sequence shown here is derived from an EMBL/GenBank/DDBJ whole genome shotgun (WGS) entry which is preliminary data.</text>
</comment>
<proteinExistence type="predicted"/>
<dbReference type="Proteomes" id="UP000885348">
    <property type="component" value="Unassembled WGS sequence"/>
</dbReference>
<dbReference type="AlphaFoldDB" id="A0A3R1AZ69"/>
<sequence>MQIPDDLIPGLLTHTGPVLIYLVNGEALRGFLLRENEFVTSWQELQEAGKLAGFPFSNVSRVQL</sequence>
<evidence type="ECO:0000313" key="1">
    <source>
        <dbReference type="EMBL" id="MML56917.1"/>
    </source>
</evidence>